<feature type="compositionally biased region" description="Basic and acidic residues" evidence="1">
    <location>
        <begin position="513"/>
        <end position="522"/>
    </location>
</feature>
<feature type="region of interest" description="Disordered" evidence="1">
    <location>
        <begin position="47"/>
        <end position="66"/>
    </location>
</feature>
<evidence type="ECO:0000313" key="2">
    <source>
        <dbReference type="EMBL" id="CAG4951854.1"/>
    </source>
</evidence>
<organism evidence="2 3">
    <name type="scientific">Parnassius apollo</name>
    <name type="common">Apollo butterfly</name>
    <name type="synonym">Papilio apollo</name>
    <dbReference type="NCBI Taxonomy" id="110799"/>
    <lineage>
        <taxon>Eukaryota</taxon>
        <taxon>Metazoa</taxon>
        <taxon>Ecdysozoa</taxon>
        <taxon>Arthropoda</taxon>
        <taxon>Hexapoda</taxon>
        <taxon>Insecta</taxon>
        <taxon>Pterygota</taxon>
        <taxon>Neoptera</taxon>
        <taxon>Endopterygota</taxon>
        <taxon>Lepidoptera</taxon>
        <taxon>Glossata</taxon>
        <taxon>Ditrysia</taxon>
        <taxon>Papilionoidea</taxon>
        <taxon>Papilionidae</taxon>
        <taxon>Parnassiinae</taxon>
        <taxon>Parnassini</taxon>
        <taxon>Parnassius</taxon>
        <taxon>Parnassius</taxon>
    </lineage>
</organism>
<feature type="compositionally biased region" description="Low complexity" evidence="1">
    <location>
        <begin position="91"/>
        <end position="100"/>
    </location>
</feature>
<dbReference type="EMBL" id="CAJQZP010000280">
    <property type="protein sequence ID" value="CAG4951854.1"/>
    <property type="molecule type" value="Genomic_DNA"/>
</dbReference>
<feature type="compositionally biased region" description="Pro residues" evidence="1">
    <location>
        <begin position="54"/>
        <end position="63"/>
    </location>
</feature>
<sequence>MKLHALTGVSLFITVVWLFDLRVPYMEIWCFPARPKPIGPIGAPLEQEERTPVAPDPIPPTKPLEPFKPTEETTTFLDNPPFLPPKPIPHSPKISPSSIPNPNPSVTTTKQVEPGYPNYGGYLYSIPGYSAFQPVSYPGVVQPSQTVLPQTEPTSSEFVSFPVISNKDSTPPVSTEETVTERKAVESQPQIEALKPQTDFEENFTPTIIPANPISDDSKNQVSESKMNITSLTQGSGATVTIPTQHKEVKKKSNERFSLKTSIPISKIDMKCVGNPPEIFQGVIKKPPFNPTFQNSKLENGSRVEIQSNIVIKSAPKEPEIKETNVNPPSAANSISTLINAAEIINKSDSQFQQKLDISTESKESPYMPQVPIPSPRSMFNSNMETNKTNFVNKPSDGTINEQKNQILLIQNKNPSNPKMLVTIQQQNPQVLLQRSGYDSKNLQAPSRLSGQTKKCQEEILNDNGTSSKVVALKRLHQENCDENDFENLITENQIYGNKIVVKEKSQGTLQEQDLKNKKPLEKPSQPEAKNVVLQPNFLYLSNVQFPANLMMIKNNKISNDTIKLNKTTANENKPIDVITTTSNAESAIKNTKPQQSVAVSKEIHVLKSSNNVLQTLSNKNKSDLVFQTSNQKVIMNSQIVYQVPMIVETDKKLNQTFVNRDYSKAIGPNRTEFQKPYDQTKTNDKLFIACPYQMDSKLQPKIVITNLRPKIAKFEEISSIDIYEKKKRMRRMKYLSNRKVEDVQKPEHKKTQDCLKNIITPDKMKAEIYKELTNTRVKLDNDTTDDDSDYDEDELNEYHSIIKEYGTTNERNENEKINFLAGLNLASQNAYKEKEFERMERILRSDSIAAAYISAGRLDRIFNDDNQPAAKLAKNSFLLSETRVNVNTDENEMAHQRKQIFLSHLSLMQVTQKYKEGYEKVWREIVKERKRRYGASEVDQILKQPKLQTETTDLDPDGQLLLLTEIKKCVNENNNLIKKRLDCCCEDGDSIRVLAEKNFSELNRLSKMADRSVKHFSGQDTRKRDLNPGFDSENIQKPALKLEQPFQNYPSINIPNISKIISLKSIQDPTTVLSSQATSMDEPQNSAAGVREMFNDVILERVQDFGCQVEETKSWPGIAAVISSYKEFDTGRKKEIAELHRRNTALRVEAAHITRAAARDSEQARALLAERHNLAAEETRISHTLRRLYAAIEFVKKC</sequence>
<name>A0A8S3WCS4_PARAO</name>
<comment type="caution">
    <text evidence="2">The sequence shown here is derived from an EMBL/GenBank/DDBJ whole genome shotgun (WGS) entry which is preliminary data.</text>
</comment>
<feature type="region of interest" description="Disordered" evidence="1">
    <location>
        <begin position="162"/>
        <end position="189"/>
    </location>
</feature>
<feature type="region of interest" description="Disordered" evidence="1">
    <location>
        <begin position="87"/>
        <end position="112"/>
    </location>
</feature>
<dbReference type="Proteomes" id="UP000691718">
    <property type="component" value="Unassembled WGS sequence"/>
</dbReference>
<evidence type="ECO:0000313" key="3">
    <source>
        <dbReference type="Proteomes" id="UP000691718"/>
    </source>
</evidence>
<accession>A0A8S3WCS4</accession>
<dbReference type="OrthoDB" id="8744624at2759"/>
<keyword evidence="3" id="KW-1185">Reference proteome</keyword>
<evidence type="ECO:0000256" key="1">
    <source>
        <dbReference type="SAM" id="MobiDB-lite"/>
    </source>
</evidence>
<protein>
    <submittedName>
        <fullName evidence="2">(apollo) hypothetical protein</fullName>
    </submittedName>
</protein>
<gene>
    <name evidence="2" type="ORF">PAPOLLO_LOCUS4477</name>
</gene>
<proteinExistence type="predicted"/>
<dbReference type="AlphaFoldDB" id="A0A8S3WCS4"/>
<feature type="region of interest" description="Disordered" evidence="1">
    <location>
        <begin position="508"/>
        <end position="528"/>
    </location>
</feature>
<reference evidence="2" key="1">
    <citation type="submission" date="2021-04" db="EMBL/GenBank/DDBJ databases">
        <authorList>
            <person name="Tunstrom K."/>
        </authorList>
    </citation>
    <scope>NUCLEOTIDE SEQUENCE</scope>
</reference>